<feature type="non-terminal residue" evidence="2">
    <location>
        <position position="1"/>
    </location>
</feature>
<evidence type="ECO:0000313" key="2">
    <source>
        <dbReference type="EMBL" id="JAS74364.1"/>
    </source>
</evidence>
<sequence>SFEEHKAFVNQQMNNQQSKILESVQNKNQTLENKIAFEIKNAIDQVRHENAKTNKIQIKTIINEIQPQIQNNHDRINNLAECINKYECELENIKSKSQIETKPCG</sequence>
<feature type="non-terminal residue" evidence="2">
    <location>
        <position position="105"/>
    </location>
</feature>
<keyword evidence="1" id="KW-0175">Coiled coil</keyword>
<dbReference type="EMBL" id="GECU01033342">
    <property type="protein sequence ID" value="JAS74364.1"/>
    <property type="molecule type" value="Transcribed_RNA"/>
</dbReference>
<accession>A0A1B6HI55</accession>
<dbReference type="AlphaFoldDB" id="A0A1B6HI55"/>
<reference evidence="2" key="1">
    <citation type="submission" date="2015-11" db="EMBL/GenBank/DDBJ databases">
        <title>De novo transcriptome assembly of four potential Pierce s Disease insect vectors from Arizona vineyards.</title>
        <authorList>
            <person name="Tassone E.E."/>
        </authorList>
    </citation>
    <scope>NUCLEOTIDE SEQUENCE</scope>
</reference>
<organism evidence="2">
    <name type="scientific">Homalodisca liturata</name>
    <dbReference type="NCBI Taxonomy" id="320908"/>
    <lineage>
        <taxon>Eukaryota</taxon>
        <taxon>Metazoa</taxon>
        <taxon>Ecdysozoa</taxon>
        <taxon>Arthropoda</taxon>
        <taxon>Hexapoda</taxon>
        <taxon>Insecta</taxon>
        <taxon>Pterygota</taxon>
        <taxon>Neoptera</taxon>
        <taxon>Paraneoptera</taxon>
        <taxon>Hemiptera</taxon>
        <taxon>Auchenorrhyncha</taxon>
        <taxon>Membracoidea</taxon>
        <taxon>Cicadellidae</taxon>
        <taxon>Cicadellinae</taxon>
        <taxon>Proconiini</taxon>
        <taxon>Homalodisca</taxon>
    </lineage>
</organism>
<feature type="coiled-coil region" evidence="1">
    <location>
        <begin position="14"/>
        <end position="41"/>
    </location>
</feature>
<proteinExistence type="predicted"/>
<gene>
    <name evidence="2" type="ORF">g.56756</name>
</gene>
<name>A0A1B6HI55_9HEMI</name>
<evidence type="ECO:0000256" key="1">
    <source>
        <dbReference type="SAM" id="Coils"/>
    </source>
</evidence>
<protein>
    <submittedName>
        <fullName evidence="2">Uncharacterized protein</fullName>
    </submittedName>
</protein>